<comment type="caution">
    <text evidence="2">The sequence shown here is derived from an EMBL/GenBank/DDBJ whole genome shotgun (WGS) entry which is preliminary data.</text>
</comment>
<organism evidence="2 3">
    <name type="scientific">Enterococcus mundtii</name>
    <dbReference type="NCBI Taxonomy" id="53346"/>
    <lineage>
        <taxon>Bacteria</taxon>
        <taxon>Bacillati</taxon>
        <taxon>Bacillota</taxon>
        <taxon>Bacilli</taxon>
        <taxon>Lactobacillales</taxon>
        <taxon>Enterococcaceae</taxon>
        <taxon>Enterococcus</taxon>
    </lineage>
</organism>
<evidence type="ECO:0000256" key="1">
    <source>
        <dbReference type="SAM" id="Phobius"/>
    </source>
</evidence>
<sequence>MKENIHRFKKIKTFHFKHWINYLVISTLFIYTVVSWLLNVYGANFSYFLVMKVNLRKYFSGKRIGDTNNTEKLISVF</sequence>
<dbReference type="EMBL" id="PUAP01000004">
    <property type="protein sequence ID" value="PQF25471.1"/>
    <property type="molecule type" value="Genomic_DNA"/>
</dbReference>
<keyword evidence="1" id="KW-1133">Transmembrane helix</keyword>
<keyword evidence="1" id="KW-0812">Transmembrane</keyword>
<protein>
    <submittedName>
        <fullName evidence="2">Uncharacterized protein</fullName>
    </submittedName>
</protein>
<name>A0A2S7RZ62_ENTMU</name>
<keyword evidence="1" id="KW-0472">Membrane</keyword>
<accession>A0A2S7RZ62</accession>
<gene>
    <name evidence="2" type="ORF">CUS89_01530</name>
</gene>
<dbReference type="AlphaFoldDB" id="A0A2S7RZ62"/>
<evidence type="ECO:0000313" key="3">
    <source>
        <dbReference type="Proteomes" id="UP000237934"/>
    </source>
</evidence>
<evidence type="ECO:0000313" key="2">
    <source>
        <dbReference type="EMBL" id="PQF25471.1"/>
    </source>
</evidence>
<proteinExistence type="predicted"/>
<reference evidence="2 3" key="1">
    <citation type="journal article" date="2018" name="Pathog. Dis.">
        <title>Whole-genome sequencing based characterization of antimicrobial resistance in Enterococcus.</title>
        <authorList>
            <person name="Tyson G."/>
        </authorList>
    </citation>
    <scope>NUCLEOTIDE SEQUENCE [LARGE SCALE GENOMIC DNA]</scope>
    <source>
        <strain evidence="2 3">CVM N55263</strain>
    </source>
</reference>
<dbReference type="Proteomes" id="UP000237934">
    <property type="component" value="Unassembled WGS sequence"/>
</dbReference>
<feature type="transmembrane region" description="Helical" evidence="1">
    <location>
        <begin position="20"/>
        <end position="41"/>
    </location>
</feature>